<dbReference type="Proteomes" id="UP000220340">
    <property type="component" value="Unassembled WGS sequence"/>
</dbReference>
<dbReference type="AlphaFoldDB" id="A0A1Q4H7I1"/>
<evidence type="ECO:0000313" key="1">
    <source>
        <dbReference type="EMBL" id="OPE54465.1"/>
    </source>
</evidence>
<keyword evidence="4" id="KW-1185">Reference proteome</keyword>
<evidence type="ECO:0000313" key="4">
    <source>
        <dbReference type="Proteomes" id="UP000220340"/>
    </source>
</evidence>
<name>A0A1Q4H7I1_9MYCO</name>
<dbReference type="EMBL" id="PDCR01000006">
    <property type="protein sequence ID" value="PEG55491.1"/>
    <property type="molecule type" value="Genomic_DNA"/>
</dbReference>
<reference evidence="2 4" key="2">
    <citation type="submission" date="2017-10" db="EMBL/GenBank/DDBJ databases">
        <title>The new phylogeny of genus Mycobacterium.</title>
        <authorList>
            <person name="Tortoli E."/>
            <person name="Trovato A."/>
            <person name="Cirillo D.M."/>
        </authorList>
    </citation>
    <scope>NUCLEOTIDE SEQUENCE [LARGE SCALE GENOMIC DNA]</scope>
    <source>
        <strain evidence="2 4">IP141170001</strain>
    </source>
</reference>
<reference evidence="1 3" key="1">
    <citation type="submission" date="2016-09" db="EMBL/GenBank/DDBJ databases">
        <title>genome sequences of unsequenced Mycobacteria.</title>
        <authorList>
            <person name="Greninger A.L."/>
            <person name="Jerome K.R."/>
            <person name="Mcnair B."/>
            <person name="Wallis C."/>
            <person name="Fang F."/>
        </authorList>
    </citation>
    <scope>NUCLEOTIDE SEQUENCE [LARGE SCALE GENOMIC DNA]</scope>
    <source>
        <strain evidence="1 3">BM1</strain>
    </source>
</reference>
<comment type="caution">
    <text evidence="1">The sequence shown here is derived from an EMBL/GenBank/DDBJ whole genome shotgun (WGS) entry which is preliminary data.</text>
</comment>
<dbReference type="STRING" id="1801.BRW64_21820"/>
<dbReference type="Proteomes" id="UP000191039">
    <property type="component" value="Unassembled WGS sequence"/>
</dbReference>
<protein>
    <submittedName>
        <fullName evidence="1">Uncharacterized protein</fullName>
    </submittedName>
</protein>
<dbReference type="EMBL" id="MIJD01000084">
    <property type="protein sequence ID" value="OPE54465.1"/>
    <property type="molecule type" value="Genomic_DNA"/>
</dbReference>
<proteinExistence type="predicted"/>
<sequence length="89" mass="10018">MESMLRQQIQAACDDVHRDPDDRAACDRLHRLLTAATANRAEVEQPLNWHHLVRMACDEVYDAPEDPEARHRLLLLLAARGSGTCQSAT</sequence>
<organism evidence="1 3">
    <name type="scientific">Mycolicibacterium diernhoferi</name>
    <dbReference type="NCBI Taxonomy" id="1801"/>
    <lineage>
        <taxon>Bacteria</taxon>
        <taxon>Bacillati</taxon>
        <taxon>Actinomycetota</taxon>
        <taxon>Actinomycetes</taxon>
        <taxon>Mycobacteriales</taxon>
        <taxon>Mycobacteriaceae</taxon>
        <taxon>Mycolicibacterium</taxon>
    </lineage>
</organism>
<evidence type="ECO:0000313" key="2">
    <source>
        <dbReference type="EMBL" id="PEG55491.1"/>
    </source>
</evidence>
<gene>
    <name evidence="1" type="ORF">BV510_10150</name>
    <name evidence="2" type="ORF">CRI78_06155</name>
</gene>
<accession>A0A1Q4H7I1</accession>
<evidence type="ECO:0000313" key="3">
    <source>
        <dbReference type="Proteomes" id="UP000191039"/>
    </source>
</evidence>